<accession>A0ABP9XLJ1</accession>
<feature type="region of interest" description="Disordered" evidence="2">
    <location>
        <begin position="1"/>
        <end position="26"/>
    </location>
</feature>
<evidence type="ECO:0000256" key="1">
    <source>
        <dbReference type="SAM" id="Coils"/>
    </source>
</evidence>
<dbReference type="EMBL" id="BAABUJ010000004">
    <property type="protein sequence ID" value="GAA5795220.1"/>
    <property type="molecule type" value="Genomic_DNA"/>
</dbReference>
<comment type="caution">
    <text evidence="3">The sequence shown here is derived from an EMBL/GenBank/DDBJ whole genome shotgun (WGS) entry which is preliminary data.</text>
</comment>
<dbReference type="Proteomes" id="UP001476247">
    <property type="component" value="Unassembled WGS sequence"/>
</dbReference>
<protein>
    <submittedName>
        <fullName evidence="3">Uncharacterized protein</fullName>
    </submittedName>
</protein>
<evidence type="ECO:0000313" key="4">
    <source>
        <dbReference type="Proteomes" id="UP001476247"/>
    </source>
</evidence>
<sequence length="295" mass="34363">MSQWETIQDRSSHISPTKLSSPKNYSTKRGKDIFDAVLKSSISTTSNNMTNQPVERVKTVWADLTTEKFVYYYETAAYPMLKYTKECIYVCYNFIKNELDGYVNPKIVPEMNIKDYQVEEKLKKTARAILDYMDLTQRTGMQQKEATEKAHEIIKSLKTNLLQEKPELLRGDRDTDIVSYEIRAIMQVAKTERSQLKQQLELLQSRLVEEKDTDLVISALKLEIDQLRAAAENNVRKRTEQALSRLDEIISPSTSIGIKMMQDVQQARRDALKELRFIYRDIYQINQVIDNTLLQ</sequence>
<feature type="compositionally biased region" description="Polar residues" evidence="2">
    <location>
        <begin position="13"/>
        <end position="26"/>
    </location>
</feature>
<evidence type="ECO:0000256" key="2">
    <source>
        <dbReference type="SAM" id="MobiDB-lite"/>
    </source>
</evidence>
<feature type="coiled-coil region" evidence="1">
    <location>
        <begin position="186"/>
        <end position="237"/>
    </location>
</feature>
<organism evidence="3 4">
    <name type="scientific">Helicostylum pulchrum</name>
    <dbReference type="NCBI Taxonomy" id="562976"/>
    <lineage>
        <taxon>Eukaryota</taxon>
        <taxon>Fungi</taxon>
        <taxon>Fungi incertae sedis</taxon>
        <taxon>Mucoromycota</taxon>
        <taxon>Mucoromycotina</taxon>
        <taxon>Mucoromycetes</taxon>
        <taxon>Mucorales</taxon>
        <taxon>Mucorineae</taxon>
        <taxon>Mucoraceae</taxon>
        <taxon>Helicostylum</taxon>
    </lineage>
</organism>
<gene>
    <name evidence="3" type="ORF">HPULCUR_000574</name>
</gene>
<evidence type="ECO:0000313" key="3">
    <source>
        <dbReference type="EMBL" id="GAA5795220.1"/>
    </source>
</evidence>
<reference evidence="3 4" key="1">
    <citation type="submission" date="2024-04" db="EMBL/GenBank/DDBJ databases">
        <title>genome sequences of Mucor flavus KT1a and Helicostylum pulchrum KT1b strains isolation_sourced from the surface of a dry-aged beef.</title>
        <authorList>
            <person name="Toyotome T."/>
            <person name="Hosono M."/>
            <person name="Torimaru M."/>
            <person name="Fukuda K."/>
            <person name="Mikami N."/>
        </authorList>
    </citation>
    <scope>NUCLEOTIDE SEQUENCE [LARGE SCALE GENOMIC DNA]</scope>
    <source>
        <strain evidence="3 4">KT1b</strain>
    </source>
</reference>
<proteinExistence type="predicted"/>
<keyword evidence="4" id="KW-1185">Reference proteome</keyword>
<name>A0ABP9XLJ1_9FUNG</name>
<keyword evidence="1" id="KW-0175">Coiled coil</keyword>